<name>A0ACB9R398_9MYRT</name>
<proteinExistence type="predicted"/>
<gene>
    <name evidence="1" type="ORF">MLD38_010412</name>
</gene>
<keyword evidence="2" id="KW-1185">Reference proteome</keyword>
<evidence type="ECO:0000313" key="2">
    <source>
        <dbReference type="Proteomes" id="UP001057402"/>
    </source>
</evidence>
<accession>A0ACB9R398</accession>
<organism evidence="1 2">
    <name type="scientific">Melastoma candidum</name>
    <dbReference type="NCBI Taxonomy" id="119954"/>
    <lineage>
        <taxon>Eukaryota</taxon>
        <taxon>Viridiplantae</taxon>
        <taxon>Streptophyta</taxon>
        <taxon>Embryophyta</taxon>
        <taxon>Tracheophyta</taxon>
        <taxon>Spermatophyta</taxon>
        <taxon>Magnoliopsida</taxon>
        <taxon>eudicotyledons</taxon>
        <taxon>Gunneridae</taxon>
        <taxon>Pentapetalae</taxon>
        <taxon>rosids</taxon>
        <taxon>malvids</taxon>
        <taxon>Myrtales</taxon>
        <taxon>Melastomataceae</taxon>
        <taxon>Melastomatoideae</taxon>
        <taxon>Melastomateae</taxon>
        <taxon>Melastoma</taxon>
    </lineage>
</organism>
<evidence type="ECO:0000313" key="1">
    <source>
        <dbReference type="EMBL" id="KAI4372139.1"/>
    </source>
</evidence>
<dbReference type="EMBL" id="CM042883">
    <property type="protein sequence ID" value="KAI4372139.1"/>
    <property type="molecule type" value="Genomic_DNA"/>
</dbReference>
<comment type="caution">
    <text evidence="1">The sequence shown here is derived from an EMBL/GenBank/DDBJ whole genome shotgun (WGS) entry which is preliminary data.</text>
</comment>
<protein>
    <submittedName>
        <fullName evidence="1">Uncharacterized protein</fullName>
    </submittedName>
</protein>
<dbReference type="Proteomes" id="UP001057402">
    <property type="component" value="Chromosome 4"/>
</dbReference>
<reference evidence="2" key="1">
    <citation type="journal article" date="2023" name="Front. Plant Sci.">
        <title>Chromosomal-level genome assembly of Melastoma candidum provides insights into trichome evolution.</title>
        <authorList>
            <person name="Zhong Y."/>
            <person name="Wu W."/>
            <person name="Sun C."/>
            <person name="Zou P."/>
            <person name="Liu Y."/>
            <person name="Dai S."/>
            <person name="Zhou R."/>
        </authorList>
    </citation>
    <scope>NUCLEOTIDE SEQUENCE [LARGE SCALE GENOMIC DNA]</scope>
</reference>
<sequence>MVMVDLGFAVGNVLMKNALEEGLDSLVLITYRMVVSSIFLAPVGYFSERSIRPKLTFRILGCLVLSATLVFVLLQYCFLYGMGRTSATFACAFFNMVPVMTFLMAWPLGLETVNLKQSTGKDKVTGAILCTAGAMTLMLYKGKPLFNHMPLLSASLPKSMTKTTKLGWMISSLVLMLGSLSYSGWFILQSYIGKMYPCKYSGTAFMSLFGAIQCAIIASISSSGRDQHSMWVLKGRIEIITVIYTASASFLRTKDT</sequence>